<evidence type="ECO:0000313" key="8">
    <source>
        <dbReference type="Proteomes" id="UP000031972"/>
    </source>
</evidence>
<protein>
    <recommendedName>
        <fullName evidence="6">Methylmalonyl-CoA mutase alpha/beta chain catalytic domain-containing protein</fullName>
    </recommendedName>
</protein>
<dbReference type="SUPFAM" id="SSF52242">
    <property type="entry name" value="Cobalamin (vitamin B12)-binding domain"/>
    <property type="match status" value="1"/>
</dbReference>
<dbReference type="AlphaFoldDB" id="A0A0C2VN89"/>
<evidence type="ECO:0000256" key="2">
    <source>
        <dbReference type="ARBA" id="ARBA00008465"/>
    </source>
</evidence>
<dbReference type="Pfam" id="PF01642">
    <property type="entry name" value="MM_CoA_mutase"/>
    <property type="match status" value="1"/>
</dbReference>
<keyword evidence="4" id="KW-0413">Isomerase</keyword>
<dbReference type="PANTHER" id="PTHR48101:SF1">
    <property type="entry name" value="METHYLMALONYL-COA MUTASE, LARGE SUBUNIT"/>
    <property type="match status" value="1"/>
</dbReference>
<organism evidence="7 8">
    <name type="scientific">Jeotgalibacillus campisalis</name>
    <dbReference type="NCBI Taxonomy" id="220754"/>
    <lineage>
        <taxon>Bacteria</taxon>
        <taxon>Bacillati</taxon>
        <taxon>Bacillota</taxon>
        <taxon>Bacilli</taxon>
        <taxon>Bacillales</taxon>
        <taxon>Caryophanaceae</taxon>
        <taxon>Jeotgalibacillus</taxon>
    </lineage>
</organism>
<dbReference type="SUPFAM" id="SSF51703">
    <property type="entry name" value="Cobalamin (vitamin B12)-dependent enzymes"/>
    <property type="match status" value="1"/>
</dbReference>
<evidence type="ECO:0000259" key="6">
    <source>
        <dbReference type="Pfam" id="PF01642"/>
    </source>
</evidence>
<dbReference type="InterPro" id="IPR036724">
    <property type="entry name" value="Cobalamin-bd_sf"/>
</dbReference>
<evidence type="ECO:0000256" key="5">
    <source>
        <dbReference type="ARBA" id="ARBA00023285"/>
    </source>
</evidence>
<dbReference type="GO" id="GO:0016866">
    <property type="term" value="F:intramolecular transferase activity"/>
    <property type="evidence" value="ECO:0007669"/>
    <property type="project" value="InterPro"/>
</dbReference>
<dbReference type="Gene3D" id="3.40.50.280">
    <property type="entry name" value="Cobalamin-binding domain"/>
    <property type="match status" value="1"/>
</dbReference>
<dbReference type="GO" id="GO:0046872">
    <property type="term" value="F:metal ion binding"/>
    <property type="evidence" value="ECO:0007669"/>
    <property type="project" value="InterPro"/>
</dbReference>
<evidence type="ECO:0000256" key="1">
    <source>
        <dbReference type="ARBA" id="ARBA00001922"/>
    </source>
</evidence>
<reference evidence="7 8" key="1">
    <citation type="submission" date="2015-01" db="EMBL/GenBank/DDBJ databases">
        <title>Jeotgalibacillus campisalis genome sequencing.</title>
        <authorList>
            <person name="Goh K.M."/>
            <person name="Chan K.-G."/>
            <person name="Yaakop A.S."/>
            <person name="Ee R."/>
            <person name="Gan H.M."/>
            <person name="Chan C.S."/>
        </authorList>
    </citation>
    <scope>NUCLEOTIDE SEQUENCE [LARGE SCALE GENOMIC DNA]</scope>
    <source>
        <strain evidence="7 8">SF-57</strain>
    </source>
</reference>
<sequence>MQENVQFERYSVSQWQQLVESTLKGRSLKDLQTETYEGLTLEPLYTERPDSDGFHPSRGWELNSGWYTAQQVSAESAEKACKAVENELQNGSEVIAIKEDGEGQWSRNQLKELLSLQDKPHIFILNSHLRNNWLPLLIELKDAYPVTGVFGFDFISGEAQAGRLVNEEFLAQWVSEINELSHTQPSLKSIVISTVPYHHSGANAVQELAVALAESSWMINHLAQEGWKVEHIVEKMHIQFAAGSTFFLEIAKIRAFRALWRHFIDCYQVGDLPVSVGSQSSPMTKTVQDPQVNILRAGNEAFAAALGGVNYQHVEPFDSLNGSPSSLAVRVARNIQLILKEETFLKGIADPAGGSYYIETITKQLAEKAWTFFLEIEELGGVQEALKEGFIQNRINEVWEQRAMDSATRKAAIIGTNRYASVNKEIMKEQYEQPKKGVIKPLEKHRLSEQWEALLTNLQKESLSGDLKPIDLVCLGELNEYKARLDFVSGILNTVGLNYQITSTLQTSPVQIICGTNEAYTDKMTKLLTEKKPNQSVYVAGDILSDHMQKWTECGLTDSICEGKNIISFLEKVVKPLKEVKSNETNL</sequence>
<dbReference type="RefSeq" id="WP_041059123.1">
    <property type="nucleotide sequence ID" value="NZ_JXRR01000017.1"/>
</dbReference>
<comment type="caution">
    <text evidence="7">The sequence shown here is derived from an EMBL/GenBank/DDBJ whole genome shotgun (WGS) entry which is preliminary data.</text>
</comment>
<dbReference type="OrthoDB" id="9762378at2"/>
<comment type="cofactor">
    <cofactor evidence="1">
        <name>adenosylcob(III)alamin</name>
        <dbReference type="ChEBI" id="CHEBI:18408"/>
    </cofactor>
</comment>
<dbReference type="InterPro" id="IPR006099">
    <property type="entry name" value="MeMalonylCoA_mutase_a/b_cat"/>
</dbReference>
<feature type="domain" description="Methylmalonyl-CoA mutase alpha/beta chain catalytic" evidence="6">
    <location>
        <begin position="181"/>
        <end position="460"/>
    </location>
</feature>
<dbReference type="GO" id="GO:0031419">
    <property type="term" value="F:cobalamin binding"/>
    <property type="evidence" value="ECO:0007669"/>
    <property type="project" value="UniProtKB-KW"/>
</dbReference>
<dbReference type="PATRIC" id="fig|220754.4.peg.2611"/>
<name>A0A0C2VN89_9BACL</name>
<dbReference type="Proteomes" id="UP000031972">
    <property type="component" value="Unassembled WGS sequence"/>
</dbReference>
<keyword evidence="8" id="KW-1185">Reference proteome</keyword>
<keyword evidence="3" id="KW-0846">Cobalamin</keyword>
<keyword evidence="5" id="KW-0170">Cobalt</keyword>
<proteinExistence type="inferred from homology"/>
<evidence type="ECO:0000256" key="3">
    <source>
        <dbReference type="ARBA" id="ARBA00022628"/>
    </source>
</evidence>
<gene>
    <name evidence="7" type="ORF">KR50_25960</name>
</gene>
<comment type="similarity">
    <text evidence="2">Belongs to the methylmalonyl-CoA mutase family.</text>
</comment>
<accession>A0A0C2VN89</accession>
<dbReference type="InterPro" id="IPR016176">
    <property type="entry name" value="Cbl-dep_enz_cat"/>
</dbReference>
<evidence type="ECO:0000313" key="7">
    <source>
        <dbReference type="EMBL" id="KIL45921.1"/>
    </source>
</evidence>
<dbReference type="PANTHER" id="PTHR48101">
    <property type="entry name" value="METHYLMALONYL-COA MUTASE, MITOCHONDRIAL-RELATED"/>
    <property type="match status" value="1"/>
</dbReference>
<dbReference type="Gene3D" id="3.20.20.240">
    <property type="entry name" value="Methylmalonyl-CoA mutase"/>
    <property type="match status" value="1"/>
</dbReference>
<evidence type="ECO:0000256" key="4">
    <source>
        <dbReference type="ARBA" id="ARBA00023235"/>
    </source>
</evidence>
<dbReference type="EMBL" id="JXRR01000017">
    <property type="protein sequence ID" value="KIL45921.1"/>
    <property type="molecule type" value="Genomic_DNA"/>
</dbReference>